<feature type="transmembrane region" description="Helical" evidence="1">
    <location>
        <begin position="172"/>
        <end position="192"/>
    </location>
</feature>
<name>A0A7M5UYV6_9CNID</name>
<dbReference type="SUPFAM" id="SSF103473">
    <property type="entry name" value="MFS general substrate transporter"/>
    <property type="match status" value="1"/>
</dbReference>
<feature type="transmembrane region" description="Helical" evidence="1">
    <location>
        <begin position="53"/>
        <end position="71"/>
    </location>
</feature>
<feature type="transmembrane region" description="Helical" evidence="1">
    <location>
        <begin position="321"/>
        <end position="342"/>
    </location>
</feature>
<dbReference type="InterPro" id="IPR036259">
    <property type="entry name" value="MFS_trans_sf"/>
</dbReference>
<evidence type="ECO:0000313" key="2">
    <source>
        <dbReference type="EnsemblMetazoa" id="CLYHEMP004733.2"/>
    </source>
</evidence>
<feature type="transmembrane region" description="Helical" evidence="1">
    <location>
        <begin position="252"/>
        <end position="273"/>
    </location>
</feature>
<dbReference type="PANTHER" id="PTHR11360">
    <property type="entry name" value="MONOCARBOXYLATE TRANSPORTER"/>
    <property type="match status" value="1"/>
</dbReference>
<sequence>MLRFKSPTVDAGFCWPMLVMSSTIYFLLFGTLYSYGVWLPRIMEEFNCNQEQAAWVGSMASGLLVLLAMPASISCNYLGVFTMSILGSIMCGSGLIISSHLQNIYHLYLSFGVLLGIGLALLYTPTLVMVGRWFDKYQTQATTFMMIGAPIGSLIFNPLMEKIMENYNLRSAMNLYGIMFLGITFICSFGYLPFSQKLIKKDVDIESKLEKNKIDCGFKFRKKLLRNNAFWLFCVCRFFAILAYYVPLFHLIKYAMTIGISSSTASLMLAVWSGSNFLGRICYGCFIANHREKLLSTYQISMFLSGVVSAAAYFADNTWSLFLYCCIYGILDGSNIGLASLVTIDLTSPLDLGAAWGIQQTINGIPSIAGPVLIGAMNDAKLLSANYMFTFTGGTFILGSIFMNFARITHNRTRQSVIPNTELKDVYNTDQNESLDKSHLQKDVYITDQNESLDESHLQKDVYITDQNE</sequence>
<dbReference type="GO" id="GO:0008028">
    <property type="term" value="F:monocarboxylic acid transmembrane transporter activity"/>
    <property type="evidence" value="ECO:0007669"/>
    <property type="project" value="TreeGrafter"/>
</dbReference>
<dbReference type="InterPro" id="IPR011701">
    <property type="entry name" value="MFS"/>
</dbReference>
<protein>
    <recommendedName>
        <fullName evidence="4">Monocarboxylate transporter</fullName>
    </recommendedName>
</protein>
<dbReference type="Pfam" id="PF07690">
    <property type="entry name" value="MFS_1"/>
    <property type="match status" value="1"/>
</dbReference>
<dbReference type="Proteomes" id="UP000594262">
    <property type="component" value="Unplaced"/>
</dbReference>
<dbReference type="PANTHER" id="PTHR11360:SF284">
    <property type="entry name" value="EG:103B4.3 PROTEIN-RELATED"/>
    <property type="match status" value="1"/>
</dbReference>
<dbReference type="OrthoDB" id="2213137at2759"/>
<evidence type="ECO:0000313" key="3">
    <source>
        <dbReference type="Proteomes" id="UP000594262"/>
    </source>
</evidence>
<keyword evidence="1" id="KW-1133">Transmembrane helix</keyword>
<dbReference type="CDD" id="cd17352">
    <property type="entry name" value="MFS_MCT_SLC16"/>
    <property type="match status" value="1"/>
</dbReference>
<feature type="transmembrane region" description="Helical" evidence="1">
    <location>
        <begin position="386"/>
        <end position="406"/>
    </location>
</feature>
<feature type="transmembrane region" description="Helical" evidence="1">
    <location>
        <begin position="107"/>
        <end position="130"/>
    </location>
</feature>
<reference evidence="2" key="1">
    <citation type="submission" date="2021-01" db="UniProtKB">
        <authorList>
            <consortium name="EnsemblMetazoa"/>
        </authorList>
    </citation>
    <scope>IDENTIFICATION</scope>
</reference>
<dbReference type="AlphaFoldDB" id="A0A7M5UYV6"/>
<feature type="transmembrane region" description="Helical" evidence="1">
    <location>
        <begin position="12"/>
        <end position="33"/>
    </location>
</feature>
<dbReference type="EnsemblMetazoa" id="CLYHEMT004733.2">
    <property type="protein sequence ID" value="CLYHEMP004733.2"/>
    <property type="gene ID" value="CLYHEMG004733"/>
</dbReference>
<organism evidence="2 3">
    <name type="scientific">Clytia hemisphaerica</name>
    <dbReference type="NCBI Taxonomy" id="252671"/>
    <lineage>
        <taxon>Eukaryota</taxon>
        <taxon>Metazoa</taxon>
        <taxon>Cnidaria</taxon>
        <taxon>Hydrozoa</taxon>
        <taxon>Hydroidolina</taxon>
        <taxon>Leptothecata</taxon>
        <taxon>Obeliida</taxon>
        <taxon>Clytiidae</taxon>
        <taxon>Clytia</taxon>
    </lineage>
</organism>
<proteinExistence type="predicted"/>
<evidence type="ECO:0000256" key="1">
    <source>
        <dbReference type="SAM" id="Phobius"/>
    </source>
</evidence>
<dbReference type="Gene3D" id="1.20.1250.20">
    <property type="entry name" value="MFS general substrate transporter like domains"/>
    <property type="match status" value="2"/>
</dbReference>
<feature type="transmembrane region" description="Helical" evidence="1">
    <location>
        <begin position="142"/>
        <end position="160"/>
    </location>
</feature>
<accession>A0A7M5UYV6</accession>
<keyword evidence="1" id="KW-0472">Membrane</keyword>
<feature type="transmembrane region" description="Helical" evidence="1">
    <location>
        <begin position="294"/>
        <end position="315"/>
    </location>
</feature>
<dbReference type="InterPro" id="IPR050327">
    <property type="entry name" value="Proton-linked_MCT"/>
</dbReference>
<keyword evidence="1" id="KW-0812">Transmembrane</keyword>
<keyword evidence="3" id="KW-1185">Reference proteome</keyword>
<feature type="transmembrane region" description="Helical" evidence="1">
    <location>
        <begin position="229"/>
        <end position="246"/>
    </location>
</feature>
<feature type="transmembrane region" description="Helical" evidence="1">
    <location>
        <begin position="78"/>
        <end position="101"/>
    </location>
</feature>
<evidence type="ECO:0008006" key="4">
    <source>
        <dbReference type="Google" id="ProtNLM"/>
    </source>
</evidence>